<reference evidence="1 2" key="1">
    <citation type="journal article" date="2022" name="Allergy">
        <title>Genome assembly and annotation of Periplaneta americana reveal a comprehensive cockroach allergen profile.</title>
        <authorList>
            <person name="Wang L."/>
            <person name="Xiong Q."/>
            <person name="Saelim N."/>
            <person name="Wang L."/>
            <person name="Nong W."/>
            <person name="Wan A.T."/>
            <person name="Shi M."/>
            <person name="Liu X."/>
            <person name="Cao Q."/>
            <person name="Hui J.H.L."/>
            <person name="Sookrung N."/>
            <person name="Leung T.F."/>
            <person name="Tungtrongchitr A."/>
            <person name="Tsui S.K.W."/>
        </authorList>
    </citation>
    <scope>NUCLEOTIDE SEQUENCE [LARGE SCALE GENOMIC DNA]</scope>
    <source>
        <strain evidence="1">PWHHKU_190912</strain>
    </source>
</reference>
<evidence type="ECO:0000313" key="1">
    <source>
        <dbReference type="EMBL" id="KAJ4443146.1"/>
    </source>
</evidence>
<evidence type="ECO:0000313" key="2">
    <source>
        <dbReference type="Proteomes" id="UP001148838"/>
    </source>
</evidence>
<organism evidence="1 2">
    <name type="scientific">Periplaneta americana</name>
    <name type="common">American cockroach</name>
    <name type="synonym">Blatta americana</name>
    <dbReference type="NCBI Taxonomy" id="6978"/>
    <lineage>
        <taxon>Eukaryota</taxon>
        <taxon>Metazoa</taxon>
        <taxon>Ecdysozoa</taxon>
        <taxon>Arthropoda</taxon>
        <taxon>Hexapoda</taxon>
        <taxon>Insecta</taxon>
        <taxon>Pterygota</taxon>
        <taxon>Neoptera</taxon>
        <taxon>Polyneoptera</taxon>
        <taxon>Dictyoptera</taxon>
        <taxon>Blattodea</taxon>
        <taxon>Blattoidea</taxon>
        <taxon>Blattidae</taxon>
        <taxon>Blattinae</taxon>
        <taxon>Periplaneta</taxon>
    </lineage>
</organism>
<gene>
    <name evidence="1" type="ORF">ANN_04796</name>
</gene>
<protein>
    <submittedName>
        <fullName evidence="1">Uncharacterized protein</fullName>
    </submittedName>
</protein>
<proteinExistence type="predicted"/>
<dbReference type="Proteomes" id="UP001148838">
    <property type="component" value="Unassembled WGS sequence"/>
</dbReference>
<comment type="caution">
    <text evidence="1">The sequence shown here is derived from an EMBL/GenBank/DDBJ whole genome shotgun (WGS) entry which is preliminary data.</text>
</comment>
<dbReference type="EMBL" id="JAJSOF020000013">
    <property type="protein sequence ID" value="KAJ4443146.1"/>
    <property type="molecule type" value="Genomic_DNA"/>
</dbReference>
<sequence>MRVVIGFVYLRPVVMNFATGTRCRSMCTVVQQGEIESIPASSYAVQHGALRFPRIRVLDRRIDVCIVVVYKSKSSLRDKDENILTATDKISALRHKLAIWSRKVKEGSYEMFPNTSHCDSKNEIKDSIYNYLTLLTDILESYFPDLNTKAYDWIRNPFLASEVSGLSLVEVEELAEIKNDRNLKSERIGCMSVCDKLSVKNIFKIHPTHLTLLWCRTDFGKLTGIELLFSGVMLRSYCTLTLREEHRLRVFENKVLRKIFVAKRDEVTEDWRKLHNTELHALYSSPDIIRNIKSRRLRWAGHVARMGESRNAYRVLVGRPEGKRPLGRPRRRWEDNIKMDLREVGYDDRDWINLAQDRDRWRAYVRAAMNLRVP</sequence>
<dbReference type="PANTHER" id="PTHR45913">
    <property type="entry name" value="EPM2A-INTERACTING PROTEIN 1"/>
    <property type="match status" value="1"/>
</dbReference>
<dbReference type="PANTHER" id="PTHR45913:SF19">
    <property type="entry name" value="LOW QUALITY PROTEIN: ZINC FINGER BED DOMAIN-CONTAINING PROTEIN 5-LIKE"/>
    <property type="match status" value="1"/>
</dbReference>
<keyword evidence="2" id="KW-1185">Reference proteome</keyword>
<name>A0ABQ8TAZ8_PERAM</name>
<accession>A0ABQ8TAZ8</accession>